<evidence type="ECO:0000313" key="2">
    <source>
        <dbReference type="EMBL" id="GAL28208.1"/>
    </source>
</evidence>
<sequence length="211" mass="24421">MMQYPIQVQKKMSLGMKLHRPPKRRIKHGGVMYTEDYIESLRKALTAVSGNWHCEVISQVELVTVSENATFKAVYQDGKTLILRVNRANYHTLQELKSEIEWVSALYKDNAVSTPVIMSNYQGEKIYPITVHSEGEEKQLWVTAFEFCKGSEPSISDDLSPWFEKLGELTARLHLHTRTWVEPQGFVRKKWDQQTMVGPEGYWGDWRKADG</sequence>
<evidence type="ECO:0000313" key="3">
    <source>
        <dbReference type="Proteomes" id="UP000029223"/>
    </source>
</evidence>
<dbReference type="Pfam" id="PF01636">
    <property type="entry name" value="APH"/>
    <property type="match status" value="1"/>
</dbReference>
<comment type="caution">
    <text evidence="2">The sequence shown here is derived from an EMBL/GenBank/DDBJ whole genome shotgun (WGS) entry which is preliminary data.</text>
</comment>
<proteinExistence type="predicted"/>
<dbReference type="SUPFAM" id="SSF56112">
    <property type="entry name" value="Protein kinase-like (PK-like)"/>
    <property type="match status" value="1"/>
</dbReference>
<dbReference type="Proteomes" id="UP000029223">
    <property type="component" value="Unassembled WGS sequence"/>
</dbReference>
<dbReference type="InterPro" id="IPR011009">
    <property type="entry name" value="Kinase-like_dom_sf"/>
</dbReference>
<evidence type="ECO:0000259" key="1">
    <source>
        <dbReference type="Pfam" id="PF01636"/>
    </source>
</evidence>
<reference evidence="3" key="1">
    <citation type="submission" date="2014-09" db="EMBL/GenBank/DDBJ databases">
        <title>Vibrio variabilis JCM 19239. (C206) whole genome shotgun sequence.</title>
        <authorList>
            <person name="Sawabe T."/>
            <person name="Meirelles P."/>
            <person name="Nakanishi M."/>
            <person name="Sayaka M."/>
            <person name="Hattori M."/>
            <person name="Ohkuma M."/>
        </authorList>
    </citation>
    <scope>NUCLEOTIDE SEQUENCE [LARGE SCALE GENOMIC DNA]</scope>
    <source>
        <strain evidence="3">JCM 19239</strain>
    </source>
</reference>
<dbReference type="EMBL" id="BBMS01000039">
    <property type="protein sequence ID" value="GAL28208.1"/>
    <property type="molecule type" value="Genomic_DNA"/>
</dbReference>
<accession>A0ABQ0JHH4</accession>
<feature type="domain" description="Aminoglycoside phosphotransferase" evidence="1">
    <location>
        <begin position="67"/>
        <end position="184"/>
    </location>
</feature>
<organism evidence="2 3">
    <name type="scientific">Vibrio variabilis</name>
    <dbReference type="NCBI Taxonomy" id="990271"/>
    <lineage>
        <taxon>Bacteria</taxon>
        <taxon>Pseudomonadati</taxon>
        <taxon>Pseudomonadota</taxon>
        <taxon>Gammaproteobacteria</taxon>
        <taxon>Vibrionales</taxon>
        <taxon>Vibrionaceae</taxon>
        <taxon>Vibrio</taxon>
    </lineage>
</organism>
<name>A0ABQ0JHH4_9VIBR</name>
<dbReference type="InterPro" id="IPR002575">
    <property type="entry name" value="Aminoglycoside_PTrfase"/>
</dbReference>
<reference evidence="3" key="2">
    <citation type="submission" date="2014-09" db="EMBL/GenBank/DDBJ databases">
        <authorList>
            <consortium name="NBRP consortium"/>
            <person name="Sawabe T."/>
            <person name="Meirelles P."/>
            <person name="Nakanishi M."/>
            <person name="Sayaka M."/>
            <person name="Hattori M."/>
            <person name="Ohkuma M."/>
        </authorList>
    </citation>
    <scope>NUCLEOTIDE SEQUENCE [LARGE SCALE GENOMIC DNA]</scope>
    <source>
        <strain evidence="3">JCM 19239</strain>
    </source>
</reference>
<gene>
    <name evidence="2" type="ORF">JCM19239_5468</name>
</gene>
<keyword evidence="3" id="KW-1185">Reference proteome</keyword>
<protein>
    <submittedName>
        <fullName evidence="2">Aminoglycoside phosphotransferase</fullName>
    </submittedName>
</protein>